<dbReference type="EMBL" id="FORI01000001">
    <property type="protein sequence ID" value="SFI42383.1"/>
    <property type="molecule type" value="Genomic_DNA"/>
</dbReference>
<dbReference type="Gene3D" id="3.40.50.300">
    <property type="entry name" value="P-loop containing nucleotide triphosphate hydrolases"/>
    <property type="match status" value="1"/>
</dbReference>
<dbReference type="Pfam" id="PF24883">
    <property type="entry name" value="NPHP3_N"/>
    <property type="match status" value="1"/>
</dbReference>
<feature type="domain" description="Nephrocystin 3-like N-terminal" evidence="2">
    <location>
        <begin position="279"/>
        <end position="434"/>
    </location>
</feature>
<evidence type="ECO:0000313" key="4">
    <source>
        <dbReference type="Proteomes" id="UP000182737"/>
    </source>
</evidence>
<dbReference type="Proteomes" id="UP000182737">
    <property type="component" value="Unassembled WGS sequence"/>
</dbReference>
<keyword evidence="1" id="KW-0677">Repeat</keyword>
<protein>
    <submittedName>
        <fullName evidence="3">AAA domain-containing protein</fullName>
    </submittedName>
</protein>
<sequence>MPLDAAHRGYMYQDILSAYFVAHEIALENLDSKFIFDKKKTPQDVPDKFDDITIYRKNETSFYQVKYSDSENEHSLEKEDFSTVAKHDLALWNLFASWKELKSENSKFYVLLSWQPPLDSDKICDVIEIDTVIKPIFPNAICYRFNIDKLWPEATGVISSWRSLKSESLNIDRYEFKKFLASLSIQLKLPKLSYSLTDGLEKELCNEIEKIGIGIYPNERLKIEDVAYSFWTYVIQERSKKHAEEINSLDFCKRAKIELDHGAIPEDFIIDKKALIKTDSRLNQIKTGLSKSSRLVVTGEPGTGKSWLIENLKSHLSDTTIIRHYCYTSLSEESEVFKKRVSKDAMIGSLIAQLEREIGRFEIQEKKYASDINSLNERLNQVDKKVLLIIDGIDHVWRTYQRVNGYLSEKEETILEIINKISSTNPNVSILVLSQPIDQLSLLTTFDKIELVPIDESFVIQSLQKQKIKNVRISETSLSRLVLQKSNGNALYCKYIIDSIAKKIEDSERILNDFPAYDNNLKNYYTYLVSTLRENDDVCYILCGADYSFSKKELEDITGNGEFVTETLSSLSPVLRFSQNFGYSIYHESFKRFLINHLQSKGLNINKKVYKPLIEWYKEKNFFEDNKAYSHLLKLYFEVEDYKSILDTIDFDFISKSLFFGRPLKYISDNIAIQTAALEFGGSLEQCIIINEQKRDVDKFDYIDSDIWYSYCRALKLLNGQNCVDQFLWNEKKDLLKINDLYQLYTKFALEIEGVVHWDLFPKVNLSNNDKLIPNIAIKLLDLKDYKRFDELSNLVFKECDNETINKFENTVEWWCLKHGSDWKSSTKIYLREYNKRRTTTISLQECIELITCEKFHYSDDWKKYIDFLPGILNKTPVEEIQACIVSLENYNWFRNWLIYYIKLCLLEEKECSFSELKNAFAYLVKDKEPFKGTPRTCDLYKQTEFIHQSIYRGLLLCNNEKEQQECCELLYQLTDLTTSFQGSRGGPLTYDAYLDIISDFSINDFILSKYANVDLRDGLYDYSTKHYFDLCFYLIKENKKDDGIRAFNNGIRTLLANGNHKDRSLSTLLDCANIYNARFNSLDNNFWFDLYDMAYAVQFHTDRKDTSYYPTEFFEEFFNYNKVEALKLLITLLVTHEGVSGYLEEDLLLILSNCSDYFNADEWYFILRTIPSIFDEDIILKAFDLRESISESIRGQYDNWLQSRPFCKQEFNTTGFSQQIIEKYSSVFNIDLPLETKETYPKSSLDDVEIPFNASNTNEALDFFDKNHYRKGYEIPLIEFLKKQPTRDCKDFLFPFLLKNSYSGREMLWISDLFKEDTDEWIYSQVMMFIFSTDGWSKMITPEFLKVAYQKNPVLTKTILKESLGKLVANYGYYSWKLGCNLVIGLCEAGIEKDIIEPLFNILKKFVEYRLPDRNYDLINQDVLKALDGFSSHELVYALLISRLTTLTTEKTQNILFSISNLLLSDKKSFIKPVVWALTENNELYPLHRALLLQLILENNITLDATQKEKLKKLYPTEYFLENFYLENVVDCEDCIISSTAHTLEFSESENDIKILYTFIPNYYHLAQYADIYQGTYTLMSKMMKEQSELVQDYRLRVEDIFIRNVIPFNNLYKIVNKYHKKQLEEASRYFSCAQFMELDSNLLKCMQGALSIRPSNLVTPEKIYSNPSEKCVIDCPESNWEILAFSEHQIIREDYKTKKYYSA</sequence>
<dbReference type="PANTHER" id="PTHR10039">
    <property type="entry name" value="AMELOGENIN"/>
    <property type="match status" value="1"/>
</dbReference>
<evidence type="ECO:0000259" key="2">
    <source>
        <dbReference type="Pfam" id="PF24883"/>
    </source>
</evidence>
<evidence type="ECO:0000256" key="1">
    <source>
        <dbReference type="ARBA" id="ARBA00022737"/>
    </source>
</evidence>
<dbReference type="SUPFAM" id="SSF52540">
    <property type="entry name" value="P-loop containing nucleoside triphosphate hydrolases"/>
    <property type="match status" value="1"/>
</dbReference>
<dbReference type="InterPro" id="IPR056884">
    <property type="entry name" value="NPHP3-like_N"/>
</dbReference>
<reference evidence="4" key="1">
    <citation type="submission" date="2016-10" db="EMBL/GenBank/DDBJ databases">
        <authorList>
            <person name="Varghese N."/>
            <person name="Submissions S."/>
        </authorList>
    </citation>
    <scope>NUCLEOTIDE SEQUENCE [LARGE SCALE GENOMIC DNA]</scope>
    <source>
        <strain evidence="4">XBD1002</strain>
    </source>
</reference>
<keyword evidence="4" id="KW-1185">Reference proteome</keyword>
<organism evidence="3 4">
    <name type="scientific">Treponema bryantii</name>
    <dbReference type="NCBI Taxonomy" id="163"/>
    <lineage>
        <taxon>Bacteria</taxon>
        <taxon>Pseudomonadati</taxon>
        <taxon>Spirochaetota</taxon>
        <taxon>Spirochaetia</taxon>
        <taxon>Spirochaetales</taxon>
        <taxon>Treponemataceae</taxon>
        <taxon>Treponema</taxon>
    </lineage>
</organism>
<proteinExistence type="predicted"/>
<dbReference type="RefSeq" id="WP_074929881.1">
    <property type="nucleotide sequence ID" value="NZ_FORI01000001.1"/>
</dbReference>
<dbReference type="OrthoDB" id="898678at2"/>
<evidence type="ECO:0000313" key="3">
    <source>
        <dbReference type="EMBL" id="SFI42383.1"/>
    </source>
</evidence>
<name>A0A1I3I3L2_9SPIR</name>
<dbReference type="InterPro" id="IPR027417">
    <property type="entry name" value="P-loop_NTPase"/>
</dbReference>
<gene>
    <name evidence="3" type="ORF">SAMN04487775_101291</name>
</gene>
<accession>A0A1I3I3L2</accession>